<keyword evidence="5" id="KW-1185">Reference proteome</keyword>
<dbReference type="GO" id="GO:0016780">
    <property type="term" value="F:phosphotransferase activity, for other substituted phosphate groups"/>
    <property type="evidence" value="ECO:0007669"/>
    <property type="project" value="InterPro"/>
</dbReference>
<evidence type="ECO:0000256" key="2">
    <source>
        <dbReference type="RuleBase" id="RU003750"/>
    </source>
</evidence>
<feature type="transmembrane region" description="Helical" evidence="3">
    <location>
        <begin position="98"/>
        <end position="118"/>
    </location>
</feature>
<keyword evidence="3" id="KW-0472">Membrane</keyword>
<evidence type="ECO:0000256" key="1">
    <source>
        <dbReference type="ARBA" id="ARBA00022679"/>
    </source>
</evidence>
<evidence type="ECO:0000313" key="5">
    <source>
        <dbReference type="Proteomes" id="UP000257039"/>
    </source>
</evidence>
<dbReference type="InterPro" id="IPR048254">
    <property type="entry name" value="CDP_ALCOHOL_P_TRANSF_CS"/>
</dbReference>
<proteinExistence type="inferred from homology"/>
<comment type="caution">
    <text evidence="4">The sequence shown here is derived from an EMBL/GenBank/DDBJ whole genome shotgun (WGS) entry which is preliminary data.</text>
</comment>
<sequence length="401" mass="44633">MDSPHSFFLVRLNVVDWLTLSGVVWISLSIGFMLSGHFALALSCMCLAMLCDAFDGLLARHFKTERPFGRYLDGFVDTLDYLVAPMLFLYLLGFTEPLQVIALITFIAAGIVRLAVFNEIGNVKNTEQSLAYLGLPVFWSVLLLLVVYPLYLWFGQGLLFDLLTLLLLAMSLAMVSRFTFHKFRSPKLMLAVLGGSALILLLLDIYQHQTLTTYQQQLTLSALLLWPLQLILPVIVGGVGHMWSVKQQHLPSLTQPIHAKWFGANKTWRGVLLMSAYTGLAAWLSYLLWALLDLNPPWNSLTFALIGCGLGLAYTLAELPNSWLKRRCDIPPGGAADQNSAYRGLFIALDQLDSTIGISLFCGLMLGYPLSTCVIILVAGPLTALAIKRWLYHKQLKSSQF</sequence>
<feature type="transmembrane region" description="Helical" evidence="3">
    <location>
        <begin position="157"/>
        <end position="176"/>
    </location>
</feature>
<dbReference type="EMBL" id="NDXW01000001">
    <property type="protein sequence ID" value="RDH42093.1"/>
    <property type="molecule type" value="Genomic_DNA"/>
</dbReference>
<feature type="transmembrane region" description="Helical" evidence="3">
    <location>
        <begin position="270"/>
        <end position="292"/>
    </location>
</feature>
<name>A0A4P9VGB3_9GAMM</name>
<feature type="transmembrane region" description="Helical" evidence="3">
    <location>
        <begin position="71"/>
        <end position="92"/>
    </location>
</feature>
<evidence type="ECO:0000256" key="3">
    <source>
        <dbReference type="SAM" id="Phobius"/>
    </source>
</evidence>
<feature type="transmembrane region" description="Helical" evidence="3">
    <location>
        <begin position="298"/>
        <end position="317"/>
    </location>
</feature>
<dbReference type="GO" id="GO:0008654">
    <property type="term" value="P:phospholipid biosynthetic process"/>
    <property type="evidence" value="ECO:0007669"/>
    <property type="project" value="InterPro"/>
</dbReference>
<feature type="transmembrane region" description="Helical" evidence="3">
    <location>
        <begin position="218"/>
        <end position="239"/>
    </location>
</feature>
<comment type="similarity">
    <text evidence="2">Belongs to the CDP-alcohol phosphatidyltransferase class-I family.</text>
</comment>
<feature type="transmembrane region" description="Helical" evidence="3">
    <location>
        <begin position="374"/>
        <end position="392"/>
    </location>
</feature>
<protein>
    <recommendedName>
        <fullName evidence="6">CDP-alcohol phosphatidyltransferase family protein</fullName>
    </recommendedName>
</protein>
<dbReference type="GO" id="GO:0016020">
    <property type="term" value="C:membrane"/>
    <property type="evidence" value="ECO:0007669"/>
    <property type="project" value="InterPro"/>
</dbReference>
<organism evidence="4 5">
    <name type="scientific">Zooshikella ganghwensis</name>
    <dbReference type="NCBI Taxonomy" id="202772"/>
    <lineage>
        <taxon>Bacteria</taxon>
        <taxon>Pseudomonadati</taxon>
        <taxon>Pseudomonadota</taxon>
        <taxon>Gammaproteobacteria</taxon>
        <taxon>Oceanospirillales</taxon>
        <taxon>Zooshikellaceae</taxon>
        <taxon>Zooshikella</taxon>
    </lineage>
</organism>
<feature type="transmembrane region" description="Helical" evidence="3">
    <location>
        <begin position="130"/>
        <end position="151"/>
    </location>
</feature>
<dbReference type="Pfam" id="PF01066">
    <property type="entry name" value="CDP-OH_P_transf"/>
    <property type="match status" value="1"/>
</dbReference>
<dbReference type="InterPro" id="IPR000462">
    <property type="entry name" value="CDP-OH_P_trans"/>
</dbReference>
<keyword evidence="3" id="KW-1133">Transmembrane helix</keyword>
<dbReference type="Gene3D" id="1.20.120.1760">
    <property type="match status" value="1"/>
</dbReference>
<dbReference type="InterPro" id="IPR043130">
    <property type="entry name" value="CDP-OH_PTrfase_TM_dom"/>
</dbReference>
<keyword evidence="3" id="KW-0812">Transmembrane</keyword>
<evidence type="ECO:0008006" key="6">
    <source>
        <dbReference type="Google" id="ProtNLM"/>
    </source>
</evidence>
<dbReference type="Proteomes" id="UP000257039">
    <property type="component" value="Unassembled WGS sequence"/>
</dbReference>
<keyword evidence="1 2" id="KW-0808">Transferase</keyword>
<dbReference type="PROSITE" id="PS00379">
    <property type="entry name" value="CDP_ALCOHOL_P_TRANSF"/>
    <property type="match status" value="1"/>
</dbReference>
<reference evidence="4 5" key="1">
    <citation type="submission" date="2017-04" db="EMBL/GenBank/DDBJ databases">
        <title>Draft genome sequence of Zooshikella ganghwensis VG4 isolated from Red Sea sediments.</title>
        <authorList>
            <person name="Rehman Z."/>
            <person name="Alam I."/>
            <person name="Kamau A."/>
            <person name="Bajic V."/>
            <person name="Leiknes T."/>
        </authorList>
    </citation>
    <scope>NUCLEOTIDE SEQUENCE [LARGE SCALE GENOMIC DNA]</scope>
    <source>
        <strain evidence="4 5">VG4</strain>
    </source>
</reference>
<dbReference type="AlphaFoldDB" id="A0A4P9VGB3"/>
<gene>
    <name evidence="4" type="ORF">B9G39_00795</name>
</gene>
<feature type="transmembrane region" description="Helical" evidence="3">
    <location>
        <begin position="38"/>
        <end position="59"/>
    </location>
</feature>
<accession>A0A4P9VGB3</accession>
<evidence type="ECO:0000313" key="4">
    <source>
        <dbReference type="EMBL" id="RDH42093.1"/>
    </source>
</evidence>
<feature type="transmembrane region" description="Helical" evidence="3">
    <location>
        <begin position="12"/>
        <end position="32"/>
    </location>
</feature>
<feature type="transmembrane region" description="Helical" evidence="3">
    <location>
        <begin position="188"/>
        <end position="206"/>
    </location>
</feature>
<dbReference type="RefSeq" id="WP_094785648.1">
    <property type="nucleotide sequence ID" value="NZ_NDXW01000001.1"/>
</dbReference>